<name>A0A6N7ZGI3_9MICO</name>
<protein>
    <submittedName>
        <fullName evidence="3">DUF4357 domain-containing protein</fullName>
    </submittedName>
</protein>
<dbReference type="InterPro" id="IPR025579">
    <property type="entry name" value="DUF4357"/>
</dbReference>
<evidence type="ECO:0000256" key="1">
    <source>
        <dbReference type="SAM" id="MobiDB-lite"/>
    </source>
</evidence>
<evidence type="ECO:0000313" key="3">
    <source>
        <dbReference type="EMBL" id="MTG88370.1"/>
    </source>
</evidence>
<dbReference type="EMBL" id="WMKA01000007">
    <property type="protein sequence ID" value="MTG88370.1"/>
    <property type="molecule type" value="Genomic_DNA"/>
</dbReference>
<comment type="caution">
    <text evidence="3">The sequence shown here is derived from an EMBL/GenBank/DDBJ whole genome shotgun (WGS) entry which is preliminary data.</text>
</comment>
<organism evidence="3 4">
    <name type="scientific">Cellulosimicrobium composti</name>
    <dbReference type="NCBI Taxonomy" id="2672572"/>
    <lineage>
        <taxon>Bacteria</taxon>
        <taxon>Bacillati</taxon>
        <taxon>Actinomycetota</taxon>
        <taxon>Actinomycetes</taxon>
        <taxon>Micrococcales</taxon>
        <taxon>Promicromonosporaceae</taxon>
        <taxon>Cellulosimicrobium</taxon>
    </lineage>
</organism>
<proteinExistence type="predicted"/>
<dbReference type="Proteomes" id="UP000440668">
    <property type="component" value="Unassembled WGS sequence"/>
</dbReference>
<evidence type="ECO:0000313" key="4">
    <source>
        <dbReference type="Proteomes" id="UP000440668"/>
    </source>
</evidence>
<sequence length="328" mass="34886">MAGKQVRLFLVDGTPGGLMTAEIMNWTGHLLKGKREKLGEIRNRAEARRTGVYLLLGEDVDGGPLAYIGQSDDVAGRLVQHDAKKEFWNEVVVVTSKDTNLTSAHVRYLESRLIRLAKSVGRVPLTNGNEPSGGADLPEADASDMDYFIDQVRILLPVLGVEILRGREQRGVGMTPVTPILVPAEPSAVESSPIFRLTNRAGVNASAQVIDGEFTLLAGSVIRAAMRDPSTGSESTLRHYASRGAIHANLVADAAIGPNAQTVVTVRDHAFNSPSAAAAVVQGHGTANGRTAWATEDGTTFGAWESRGVEDQAGQPDGSNEEESNTNV</sequence>
<evidence type="ECO:0000259" key="2">
    <source>
        <dbReference type="Pfam" id="PF14267"/>
    </source>
</evidence>
<feature type="region of interest" description="Disordered" evidence="1">
    <location>
        <begin position="299"/>
        <end position="328"/>
    </location>
</feature>
<dbReference type="AlphaFoldDB" id="A0A6N7ZGI3"/>
<accession>A0A6N7ZGI3</accession>
<dbReference type="CDD" id="cd10447">
    <property type="entry name" value="GIY-YIG_unchar_2"/>
    <property type="match status" value="1"/>
</dbReference>
<feature type="compositionally biased region" description="Acidic residues" evidence="1">
    <location>
        <begin position="319"/>
        <end position="328"/>
    </location>
</feature>
<reference evidence="3 4" key="1">
    <citation type="submission" date="2019-11" db="EMBL/GenBank/DDBJ databases">
        <title>Cellulosimicrobium composti sp. nov. isolated from a compost.</title>
        <authorList>
            <person name="Yang Y."/>
        </authorList>
    </citation>
    <scope>NUCLEOTIDE SEQUENCE [LARGE SCALE GENOMIC DNA]</scope>
    <source>
        <strain evidence="3 4">BIT-GX5</strain>
    </source>
</reference>
<gene>
    <name evidence="3" type="ORF">GJV82_05325</name>
</gene>
<feature type="domain" description="DUF4357" evidence="2">
    <location>
        <begin position="250"/>
        <end position="300"/>
    </location>
</feature>
<dbReference type="Pfam" id="PF14267">
    <property type="entry name" value="DUF4357"/>
    <property type="match status" value="1"/>
</dbReference>